<dbReference type="InterPro" id="IPR001296">
    <property type="entry name" value="Glyco_trans_1"/>
</dbReference>
<dbReference type="PANTHER" id="PTHR47779">
    <property type="entry name" value="SYNTHASE (CCG-9), PUTATIVE (AFU_ORTHOLOGUE AFUA_3G12100)-RELATED"/>
    <property type="match status" value="1"/>
</dbReference>
<keyword evidence="5 9" id="KW-0808">Transferase</keyword>
<evidence type="ECO:0000256" key="5">
    <source>
        <dbReference type="ARBA" id="ARBA00022679"/>
    </source>
</evidence>
<dbReference type="Proteomes" id="UP000606624">
    <property type="component" value="Unassembled WGS sequence"/>
</dbReference>
<sequence>MYHNNHNKTIDDYEPIVGANVIDQLRRLADKLSGARVLHVNSTSKGGGVAEILGWMVPILQNLGIDSRWQVIKGDESFFNVTKNFHNALQGVHYEISQEAEKVYKRHNEENASSMNLDSDYVFIHDPQPAPLIEYKTDGIWIWRCHIDISKPYPPVWNFLKGYVTRYNASIFSMPQFAQNLPIPQYLVPPSIDPLSEKNKQLTKEEIAREIDRLKITHDKPILLQVSRFDRFKDPIGVIKAYKLVKKHEDCILVLAGSEATDDPEGPAVLQEVEKYAAEDTDIHILLLPPFSDLQINALQREADIVIQKSLKEGFGLTVTEGMWKGKPVIGGAVGGISMQIKNGVNGYLINSIEGTAYRARQLLHHPDIATSMGYYAQEYVRHNFLLTRHIRDYLSIMIATQHPNETYIQV</sequence>
<dbReference type="GO" id="GO:0102986">
    <property type="term" value="F:trehalose synthase activity"/>
    <property type="evidence" value="ECO:0007669"/>
    <property type="project" value="UniProtKB-EC"/>
</dbReference>
<feature type="domain" description="Trehalose synthase N-terminal" evidence="8">
    <location>
        <begin position="39"/>
        <end position="179"/>
    </location>
</feature>
<keyword evidence="6" id="KW-0119">Carbohydrate metabolism</keyword>
<evidence type="ECO:0000256" key="6">
    <source>
        <dbReference type="ARBA" id="ARBA00023277"/>
    </source>
</evidence>
<dbReference type="EMBL" id="CAJHIP010000038">
    <property type="protein sequence ID" value="CAD6493979.1"/>
    <property type="molecule type" value="Genomic_DNA"/>
</dbReference>
<keyword evidence="3" id="KW-0313">Glucose metabolism</keyword>
<evidence type="ECO:0000256" key="2">
    <source>
        <dbReference type="ARBA" id="ARBA00011738"/>
    </source>
</evidence>
<proteinExistence type="inferred from homology"/>
<evidence type="ECO:0000313" key="10">
    <source>
        <dbReference type="EMBL" id="CAD6493979.1"/>
    </source>
</evidence>
<evidence type="ECO:0000256" key="4">
    <source>
        <dbReference type="ARBA" id="ARBA00022676"/>
    </source>
</evidence>
<protein>
    <submittedName>
        <fullName evidence="9">Trehalose synthase</fullName>
        <ecNumber evidence="9">2.4.1.245</ecNumber>
    </submittedName>
</protein>
<name>A0A811T3X5_9EURY</name>
<reference evidence="9" key="1">
    <citation type="submission" date="2020-10" db="EMBL/GenBank/DDBJ databases">
        <authorList>
            <person name="Hahn C.J."/>
            <person name="Laso-Perez R."/>
            <person name="Vulcano F."/>
            <person name="Vaziourakis K.-M."/>
            <person name="Stokke R."/>
            <person name="Steen I.H."/>
            <person name="Teske A."/>
            <person name="Boetius A."/>
            <person name="Liebeke M."/>
            <person name="Amann R."/>
            <person name="Knittel K."/>
        </authorList>
    </citation>
    <scope>NUCLEOTIDE SEQUENCE</scope>
    <source>
        <strain evidence="9">Gfbio:e3339647-f889-4370-9287-4fb5cb688e4c:AG392E03_GoMArc1</strain>
        <strain evidence="10">Gfbio:e3339647-f889-4370-9287-4fb5cb688e4c:AG394J04_GoMArc1</strain>
    </source>
</reference>
<dbReference type="AlphaFoldDB" id="A0A811T3X5"/>
<evidence type="ECO:0000256" key="3">
    <source>
        <dbReference type="ARBA" id="ARBA00022526"/>
    </source>
</evidence>
<dbReference type="EC" id="2.4.1.245" evidence="9"/>
<keyword evidence="4 9" id="KW-0328">Glycosyltransferase</keyword>
<comment type="caution">
    <text evidence="9">The sequence shown here is derived from an EMBL/GenBank/DDBJ whole genome shotgun (WGS) entry which is preliminary data.</text>
</comment>
<comment type="similarity">
    <text evidence="1">Belongs to the glycosyltransferase group 1 family. Glycosyltransferase 4 subfamily.</text>
</comment>
<dbReference type="Pfam" id="PF21269">
    <property type="entry name" value="TreT_GT1"/>
    <property type="match status" value="1"/>
</dbReference>
<organism evidence="9 11">
    <name type="scientific">Candidatus Argoarchaeum ethanivorans</name>
    <dbReference type="NCBI Taxonomy" id="2608793"/>
    <lineage>
        <taxon>Archaea</taxon>
        <taxon>Methanobacteriati</taxon>
        <taxon>Methanobacteriota</taxon>
        <taxon>Stenosarchaea group</taxon>
        <taxon>Methanomicrobia</taxon>
        <taxon>Methanosarcinales</taxon>
        <taxon>Methanosarcinales incertae sedis</taxon>
        <taxon>GOM Arc I cluster</taxon>
        <taxon>Candidatus Argoarchaeum</taxon>
    </lineage>
</organism>
<dbReference type="InterPro" id="IPR052078">
    <property type="entry name" value="Trehalose_Metab_GTase"/>
</dbReference>
<dbReference type="Gene3D" id="3.40.50.2000">
    <property type="entry name" value="Glycogen Phosphorylase B"/>
    <property type="match status" value="2"/>
</dbReference>
<evidence type="ECO:0000313" key="11">
    <source>
        <dbReference type="Proteomes" id="UP000606624"/>
    </source>
</evidence>
<dbReference type="SUPFAM" id="SSF53756">
    <property type="entry name" value="UDP-Glycosyltransferase/glycogen phosphorylase"/>
    <property type="match status" value="1"/>
</dbReference>
<feature type="domain" description="Glycosyl transferase family 1" evidence="7">
    <location>
        <begin position="210"/>
        <end position="379"/>
    </location>
</feature>
<dbReference type="GO" id="GO:0006006">
    <property type="term" value="P:glucose metabolic process"/>
    <property type="evidence" value="ECO:0007669"/>
    <property type="project" value="UniProtKB-KW"/>
</dbReference>
<evidence type="ECO:0000256" key="1">
    <source>
        <dbReference type="ARBA" id="ARBA00009481"/>
    </source>
</evidence>
<gene>
    <name evidence="9" type="primary">treT</name>
    <name evidence="10" type="ORF">FFODKBPE_00604</name>
    <name evidence="9" type="ORF">KFBDDELM_00241</name>
</gene>
<evidence type="ECO:0000259" key="8">
    <source>
        <dbReference type="Pfam" id="PF21269"/>
    </source>
</evidence>
<evidence type="ECO:0000313" key="9">
    <source>
        <dbReference type="EMBL" id="CAD6490357.1"/>
    </source>
</evidence>
<dbReference type="InterPro" id="IPR049438">
    <property type="entry name" value="TreT_GT1"/>
</dbReference>
<dbReference type="Proteomes" id="UP000603056">
    <property type="component" value="Unassembled WGS sequence"/>
</dbReference>
<evidence type="ECO:0000259" key="7">
    <source>
        <dbReference type="Pfam" id="PF00534"/>
    </source>
</evidence>
<accession>A0A811T3X5</accession>
<dbReference type="Pfam" id="PF00534">
    <property type="entry name" value="Glycos_transf_1"/>
    <property type="match status" value="1"/>
</dbReference>
<comment type="subunit">
    <text evidence="2">Homodimer.</text>
</comment>
<dbReference type="EMBL" id="CAJHIN010000016">
    <property type="protein sequence ID" value="CAD6490357.1"/>
    <property type="molecule type" value="Genomic_DNA"/>
</dbReference>
<dbReference type="PANTHER" id="PTHR47779:SF1">
    <property type="entry name" value="SYNTHASE (CCG-9), PUTATIVE (AFU_ORTHOLOGUE AFUA_3G12100)-RELATED"/>
    <property type="match status" value="1"/>
</dbReference>